<feature type="domain" description="Reverse transcriptase" evidence="1">
    <location>
        <begin position="96"/>
        <end position="369"/>
    </location>
</feature>
<dbReference type="SUPFAM" id="SSF56672">
    <property type="entry name" value="DNA/RNA polymerases"/>
    <property type="match status" value="1"/>
</dbReference>
<reference evidence="2" key="1">
    <citation type="submission" date="2020-10" db="EMBL/GenBank/DDBJ databases">
        <authorList>
            <person name="Han B."/>
            <person name="Lu T."/>
            <person name="Zhao Q."/>
            <person name="Huang X."/>
            <person name="Zhao Y."/>
        </authorList>
    </citation>
    <scope>NUCLEOTIDE SEQUENCE</scope>
</reference>
<gene>
    <name evidence="2" type="ORF">NCGR_LOCUS46459</name>
</gene>
<dbReference type="PROSITE" id="PS50878">
    <property type="entry name" value="RT_POL"/>
    <property type="match status" value="1"/>
</dbReference>
<accession>A0A811QWX9</accession>
<dbReference type="InterPro" id="IPR043502">
    <property type="entry name" value="DNA/RNA_pol_sf"/>
</dbReference>
<evidence type="ECO:0000313" key="2">
    <source>
        <dbReference type="EMBL" id="CAD6263139.1"/>
    </source>
</evidence>
<protein>
    <recommendedName>
        <fullName evidence="1">Reverse transcriptase domain-containing protein</fullName>
    </recommendedName>
</protein>
<dbReference type="EMBL" id="CAJGYO010000012">
    <property type="protein sequence ID" value="CAD6263139.1"/>
    <property type="molecule type" value="Genomic_DNA"/>
</dbReference>
<organism evidence="2 3">
    <name type="scientific">Miscanthus lutarioriparius</name>
    <dbReference type="NCBI Taxonomy" id="422564"/>
    <lineage>
        <taxon>Eukaryota</taxon>
        <taxon>Viridiplantae</taxon>
        <taxon>Streptophyta</taxon>
        <taxon>Embryophyta</taxon>
        <taxon>Tracheophyta</taxon>
        <taxon>Spermatophyta</taxon>
        <taxon>Magnoliopsida</taxon>
        <taxon>Liliopsida</taxon>
        <taxon>Poales</taxon>
        <taxon>Poaceae</taxon>
        <taxon>PACMAD clade</taxon>
        <taxon>Panicoideae</taxon>
        <taxon>Andropogonodae</taxon>
        <taxon>Andropogoneae</taxon>
        <taxon>Saccharinae</taxon>
        <taxon>Miscanthus</taxon>
    </lineage>
</organism>
<evidence type="ECO:0000259" key="1">
    <source>
        <dbReference type="PROSITE" id="PS50878"/>
    </source>
</evidence>
<dbReference type="CDD" id="cd01650">
    <property type="entry name" value="RT_nLTR_like"/>
    <property type="match status" value="1"/>
</dbReference>
<dbReference type="OrthoDB" id="694486at2759"/>
<keyword evidence="3" id="KW-1185">Reference proteome</keyword>
<proteinExistence type="predicted"/>
<dbReference type="PANTHER" id="PTHR19446">
    <property type="entry name" value="REVERSE TRANSCRIPTASES"/>
    <property type="match status" value="1"/>
</dbReference>
<dbReference type="Proteomes" id="UP000604825">
    <property type="component" value="Unassembled WGS sequence"/>
</dbReference>
<name>A0A811QWX9_9POAL</name>
<sequence>MGYKYHTVKAQAITEHFRGIMGNPGNTSWHFDCHLLYQGLPKANEDITLPFTENEALQAIKAMNRSSAPGPDGFGPGFYNATWPTVKVSVMQFLNAFHEGNVQLERINRSYIVLIPKKTDATTVDAYRPICLQNCSVKILSKLLTTRLQLQIHNLVDLDQTGFIRGRSITENFVYAMELVQCSHKRRVPTLVIKLDFAKAFDTVNWDALDTILQARGFNDVWRRWMQQILQSSHTAILVNGCPGPWMDCRRGLRQGDPISPYLFILVADVLQVLIRKSGTIRHPMVDNTSCLVLQYADDTLILVRGELTDVQSLRVILDHSANAIGLQINYAKSTAVPMFMDESTIEGCISALGSRREGFPQTYLGLPLSNTKLRLSAFAPNIAKCDKDGSCYRLVFINR</sequence>
<dbReference type="AlphaFoldDB" id="A0A811QWX9"/>
<dbReference type="InterPro" id="IPR000477">
    <property type="entry name" value="RT_dom"/>
</dbReference>
<comment type="caution">
    <text evidence="2">The sequence shown here is derived from an EMBL/GenBank/DDBJ whole genome shotgun (WGS) entry which is preliminary data.</text>
</comment>
<evidence type="ECO:0000313" key="3">
    <source>
        <dbReference type="Proteomes" id="UP000604825"/>
    </source>
</evidence>
<dbReference type="Pfam" id="PF00078">
    <property type="entry name" value="RVT_1"/>
    <property type="match status" value="1"/>
</dbReference>